<dbReference type="PROSITE" id="PS51826">
    <property type="entry name" value="PSBD"/>
    <property type="match status" value="1"/>
</dbReference>
<organism evidence="14 15">
    <name type="scientific">Chitinimonas prasina</name>
    <dbReference type="NCBI Taxonomy" id="1434937"/>
    <lineage>
        <taxon>Bacteria</taxon>
        <taxon>Pseudomonadati</taxon>
        <taxon>Pseudomonadota</taxon>
        <taxon>Betaproteobacteria</taxon>
        <taxon>Neisseriales</taxon>
        <taxon>Chitinibacteraceae</taxon>
        <taxon>Chitinimonas</taxon>
    </lineage>
</organism>
<evidence type="ECO:0000259" key="13">
    <source>
        <dbReference type="PROSITE" id="PS51826"/>
    </source>
</evidence>
<dbReference type="RefSeq" id="WP_284196277.1">
    <property type="nucleotide sequence ID" value="NZ_BSOG01000002.1"/>
</dbReference>
<sequence>MLIEVKVPQLPESVSEATLVSWKKKVGDYVERDENLIDLETDKVVLELPAPQAGVIVSLVKGDGATVVSQELIATIDTEAKAGAAAPAATAAAPAAPEASRVAAAAAAAGVPENAIGFGTAVMPAAKKAAADAGIDASKIAGSGRDGRVLKEDVVAAAAKPAAKAAAPAVAVPAGDRSEQRVPMSRLRQRVAERLVESQSTAAILTTFNEVNMKPVMDLRNRYKDRFEKEHGIKLGFMGFFVKAAVHALKKYPIVNASVDGSDIVYHGYYDIGVAVGSPRGLVVPVIRNADQLSLAQIEKQIADFGKRAQEGKLTMEELSGGTYTISNGGTFGSMMSTPIINPPQSAILGMHATKERAVVEEGVVVVRPMMYLAQSYDHRIIDGREAVLSLVAIKEAIEDPARLLLDI</sequence>
<dbReference type="InterPro" id="IPR011053">
    <property type="entry name" value="Single_hybrid_motif"/>
</dbReference>
<evidence type="ECO:0000259" key="12">
    <source>
        <dbReference type="PROSITE" id="PS50968"/>
    </source>
</evidence>
<keyword evidence="6 11" id="KW-0816">Tricarboxylic acid cycle</keyword>
<dbReference type="SUPFAM" id="SSF52777">
    <property type="entry name" value="CoA-dependent acyltransferases"/>
    <property type="match status" value="1"/>
</dbReference>
<evidence type="ECO:0000313" key="15">
    <source>
        <dbReference type="Proteomes" id="UP001156706"/>
    </source>
</evidence>
<dbReference type="CDD" id="cd06849">
    <property type="entry name" value="lipoyl_domain"/>
    <property type="match status" value="1"/>
</dbReference>
<dbReference type="InterPro" id="IPR000089">
    <property type="entry name" value="Biotin_lipoyl"/>
</dbReference>
<evidence type="ECO:0000313" key="14">
    <source>
        <dbReference type="EMBL" id="GLR13166.1"/>
    </source>
</evidence>
<evidence type="ECO:0000256" key="2">
    <source>
        <dbReference type="ARBA" id="ARBA00005145"/>
    </source>
</evidence>
<dbReference type="NCBIfam" id="NF004309">
    <property type="entry name" value="PRK05704.1"/>
    <property type="match status" value="1"/>
</dbReference>
<evidence type="ECO:0000256" key="5">
    <source>
        <dbReference type="ARBA" id="ARBA00019511"/>
    </source>
</evidence>
<dbReference type="Proteomes" id="UP001156706">
    <property type="component" value="Unassembled WGS sequence"/>
</dbReference>
<evidence type="ECO:0000256" key="1">
    <source>
        <dbReference type="ARBA" id="ARBA00004052"/>
    </source>
</evidence>
<keyword evidence="15" id="KW-1185">Reference proteome</keyword>
<dbReference type="NCBIfam" id="TIGR01347">
    <property type="entry name" value="sucB"/>
    <property type="match status" value="1"/>
</dbReference>
<dbReference type="SUPFAM" id="SSF51230">
    <property type="entry name" value="Single hybrid motif"/>
    <property type="match status" value="1"/>
</dbReference>
<name>A0ABQ5YF27_9NEIS</name>
<dbReference type="PROSITE" id="PS00189">
    <property type="entry name" value="LIPOYL"/>
    <property type="match status" value="1"/>
</dbReference>
<dbReference type="Gene3D" id="2.40.50.100">
    <property type="match status" value="1"/>
</dbReference>
<evidence type="ECO:0000256" key="9">
    <source>
        <dbReference type="ARBA" id="ARBA00023315"/>
    </source>
</evidence>
<dbReference type="Pfam" id="PF02817">
    <property type="entry name" value="E3_binding"/>
    <property type="match status" value="1"/>
</dbReference>
<dbReference type="PANTHER" id="PTHR43416:SF5">
    <property type="entry name" value="DIHYDROLIPOYLLYSINE-RESIDUE SUCCINYLTRANSFERASE COMPONENT OF 2-OXOGLUTARATE DEHYDROGENASE COMPLEX, MITOCHONDRIAL"/>
    <property type="match status" value="1"/>
</dbReference>
<comment type="pathway">
    <text evidence="2 11">Amino-acid degradation; L-lysine degradation via saccharopine pathway; glutaryl-CoA from L-lysine: step 6/6.</text>
</comment>
<comment type="caution">
    <text evidence="14">The sequence shown here is derived from an EMBL/GenBank/DDBJ whole genome shotgun (WGS) entry which is preliminary data.</text>
</comment>
<dbReference type="InterPro" id="IPR006255">
    <property type="entry name" value="SucB"/>
</dbReference>
<evidence type="ECO:0000256" key="6">
    <source>
        <dbReference type="ARBA" id="ARBA00022532"/>
    </source>
</evidence>
<dbReference type="PANTHER" id="PTHR43416">
    <property type="entry name" value="DIHYDROLIPOYLLYSINE-RESIDUE SUCCINYLTRANSFERASE COMPONENT OF 2-OXOGLUTARATE DEHYDROGENASE COMPLEX, MITOCHONDRIAL-RELATED"/>
    <property type="match status" value="1"/>
</dbReference>
<dbReference type="EMBL" id="BSOG01000002">
    <property type="protein sequence ID" value="GLR13166.1"/>
    <property type="molecule type" value="Genomic_DNA"/>
</dbReference>
<dbReference type="InterPro" id="IPR001078">
    <property type="entry name" value="2-oxoacid_DH_actylTfrase"/>
</dbReference>
<evidence type="ECO:0000256" key="10">
    <source>
        <dbReference type="ARBA" id="ARBA00052761"/>
    </source>
</evidence>
<comment type="similarity">
    <text evidence="3 11">Belongs to the 2-oxoacid dehydrogenase family.</text>
</comment>
<evidence type="ECO:0000256" key="3">
    <source>
        <dbReference type="ARBA" id="ARBA00007317"/>
    </source>
</evidence>
<dbReference type="InterPro" id="IPR004167">
    <property type="entry name" value="PSBD"/>
</dbReference>
<keyword evidence="7 11" id="KW-0808">Transferase</keyword>
<dbReference type="EC" id="2.3.1.61" evidence="4 11"/>
<evidence type="ECO:0000256" key="11">
    <source>
        <dbReference type="RuleBase" id="RU361138"/>
    </source>
</evidence>
<feature type="domain" description="Lipoyl-binding" evidence="12">
    <location>
        <begin position="2"/>
        <end position="77"/>
    </location>
</feature>
<accession>A0ABQ5YF27</accession>
<reference evidence="15" key="1">
    <citation type="journal article" date="2019" name="Int. J. Syst. Evol. Microbiol.">
        <title>The Global Catalogue of Microorganisms (GCM) 10K type strain sequencing project: providing services to taxonomists for standard genome sequencing and annotation.</title>
        <authorList>
            <consortium name="The Broad Institute Genomics Platform"/>
            <consortium name="The Broad Institute Genome Sequencing Center for Infectious Disease"/>
            <person name="Wu L."/>
            <person name="Ma J."/>
        </authorList>
    </citation>
    <scope>NUCLEOTIDE SEQUENCE [LARGE SCALE GENOMIC DNA]</scope>
    <source>
        <strain evidence="15">NBRC 110044</strain>
    </source>
</reference>
<dbReference type="InterPro" id="IPR003016">
    <property type="entry name" value="2-oxoA_DH_lipoyl-BS"/>
</dbReference>
<evidence type="ECO:0000256" key="7">
    <source>
        <dbReference type="ARBA" id="ARBA00022679"/>
    </source>
</evidence>
<dbReference type="InterPro" id="IPR036625">
    <property type="entry name" value="E3-bd_dom_sf"/>
</dbReference>
<evidence type="ECO:0000256" key="4">
    <source>
        <dbReference type="ARBA" id="ARBA00012945"/>
    </source>
</evidence>
<dbReference type="Pfam" id="PF00364">
    <property type="entry name" value="Biotin_lipoyl"/>
    <property type="match status" value="1"/>
</dbReference>
<dbReference type="PROSITE" id="PS50968">
    <property type="entry name" value="BIOTINYL_LIPOYL"/>
    <property type="match status" value="1"/>
</dbReference>
<comment type="function">
    <text evidence="1 11">E2 component of the 2-oxoglutarate dehydrogenase (OGDH) complex which catalyzes the second step in the conversion of 2-oxoglutarate to succinyl-CoA and CO(2).</text>
</comment>
<feature type="domain" description="Peripheral subunit-binding (PSBD)" evidence="13">
    <location>
        <begin position="121"/>
        <end position="158"/>
    </location>
</feature>
<comment type="catalytic activity">
    <reaction evidence="10 11">
        <text>N(6)-[(R)-dihydrolipoyl]-L-lysyl-[protein] + succinyl-CoA = N(6)-[(R)-S(8)-succinyldihydrolipoyl]-L-lysyl-[protein] + CoA</text>
        <dbReference type="Rhea" id="RHEA:15213"/>
        <dbReference type="Rhea" id="RHEA-COMP:10475"/>
        <dbReference type="Rhea" id="RHEA-COMP:20092"/>
        <dbReference type="ChEBI" id="CHEBI:57287"/>
        <dbReference type="ChEBI" id="CHEBI:57292"/>
        <dbReference type="ChEBI" id="CHEBI:83100"/>
        <dbReference type="ChEBI" id="CHEBI:83120"/>
        <dbReference type="EC" id="2.3.1.61"/>
    </reaction>
</comment>
<protein>
    <recommendedName>
        <fullName evidence="5 11">Dihydrolipoyllysine-residue succinyltransferase component of 2-oxoglutarate dehydrogenase complex</fullName>
        <ecNumber evidence="4 11">2.3.1.61</ecNumber>
    </recommendedName>
    <alternativeName>
        <fullName evidence="11">2-oxoglutarate dehydrogenase complex component E2</fullName>
    </alternativeName>
</protein>
<dbReference type="SUPFAM" id="SSF47005">
    <property type="entry name" value="Peripheral subunit-binding domain of 2-oxo acid dehydrogenase complex"/>
    <property type="match status" value="1"/>
</dbReference>
<evidence type="ECO:0000256" key="8">
    <source>
        <dbReference type="ARBA" id="ARBA00022823"/>
    </source>
</evidence>
<dbReference type="InterPro" id="IPR023213">
    <property type="entry name" value="CAT-like_dom_sf"/>
</dbReference>
<proteinExistence type="inferred from homology"/>
<keyword evidence="8 11" id="KW-0450">Lipoyl</keyword>
<dbReference type="Gene3D" id="3.30.559.10">
    <property type="entry name" value="Chloramphenicol acetyltransferase-like domain"/>
    <property type="match status" value="1"/>
</dbReference>
<dbReference type="Gene3D" id="4.10.320.10">
    <property type="entry name" value="E3-binding domain"/>
    <property type="match status" value="1"/>
</dbReference>
<dbReference type="Pfam" id="PF00198">
    <property type="entry name" value="2-oxoacid_dh"/>
    <property type="match status" value="1"/>
</dbReference>
<gene>
    <name evidence="14" type="ORF">GCM10007907_19560</name>
</gene>
<keyword evidence="9 11" id="KW-0012">Acyltransferase</keyword>
<dbReference type="InterPro" id="IPR050537">
    <property type="entry name" value="2-oxoacid_dehydrogenase"/>
</dbReference>
<comment type="cofactor">
    <cofactor evidence="11">
        <name>(R)-lipoate</name>
        <dbReference type="ChEBI" id="CHEBI:83088"/>
    </cofactor>
    <text evidence="11">Binds 1 lipoyl cofactor covalently.</text>
</comment>